<organism evidence="1 2">
    <name type="scientific">Racocetra persica</name>
    <dbReference type="NCBI Taxonomy" id="160502"/>
    <lineage>
        <taxon>Eukaryota</taxon>
        <taxon>Fungi</taxon>
        <taxon>Fungi incertae sedis</taxon>
        <taxon>Mucoromycota</taxon>
        <taxon>Glomeromycotina</taxon>
        <taxon>Glomeromycetes</taxon>
        <taxon>Diversisporales</taxon>
        <taxon>Gigasporaceae</taxon>
        <taxon>Racocetra</taxon>
    </lineage>
</organism>
<proteinExistence type="predicted"/>
<comment type="caution">
    <text evidence="1">The sequence shown here is derived from an EMBL/GenBank/DDBJ whole genome shotgun (WGS) entry which is preliminary data.</text>
</comment>
<accession>A0ACA9MBK0</accession>
<evidence type="ECO:0000313" key="2">
    <source>
        <dbReference type="Proteomes" id="UP000789920"/>
    </source>
</evidence>
<reference evidence="1" key="1">
    <citation type="submission" date="2021-06" db="EMBL/GenBank/DDBJ databases">
        <authorList>
            <person name="Kallberg Y."/>
            <person name="Tangrot J."/>
            <person name="Rosling A."/>
        </authorList>
    </citation>
    <scope>NUCLEOTIDE SEQUENCE</scope>
    <source>
        <strain evidence="1">MA461A</strain>
    </source>
</reference>
<protein>
    <submittedName>
        <fullName evidence="1">5496_t:CDS:1</fullName>
    </submittedName>
</protein>
<evidence type="ECO:0000313" key="1">
    <source>
        <dbReference type="EMBL" id="CAG8577611.1"/>
    </source>
</evidence>
<gene>
    <name evidence="1" type="ORF">RPERSI_LOCUS5005</name>
</gene>
<keyword evidence="2" id="KW-1185">Reference proteome</keyword>
<name>A0ACA9MBK0_9GLOM</name>
<sequence length="229" mass="24995">MHINAENLSRRYNGGSISRDNLVKRRPNRIQERADPPKNSPTSTPKTQVSNPNNSVKNTTPDGKLVNDKSPAQGQGQDISSGGQSVDTNQSPYAIITVCAVCGVCLVVAGIFTVVNRKKRQELTDSIVATSAVAWEQQDIEESKEEETLQPIGSYTVIDTYVPTLPDELEIQVGDKVTVLVIYDDGWVQGINETQGGVKGVFPQHCVNMNISFNNKRSSSMGYTIVDLN</sequence>
<dbReference type="Proteomes" id="UP000789920">
    <property type="component" value="Unassembled WGS sequence"/>
</dbReference>
<dbReference type="EMBL" id="CAJVQC010007316">
    <property type="protein sequence ID" value="CAG8577611.1"/>
    <property type="molecule type" value="Genomic_DNA"/>
</dbReference>